<dbReference type="EMBL" id="JABFBC010000001">
    <property type="protein sequence ID" value="NNU80141.1"/>
    <property type="molecule type" value="Genomic_DNA"/>
</dbReference>
<dbReference type="Pfam" id="PF03480">
    <property type="entry name" value="DctP"/>
    <property type="match status" value="1"/>
</dbReference>
<dbReference type="AlphaFoldDB" id="A0A849L1M3"/>
<dbReference type="PANTHER" id="PTHR33376">
    <property type="match status" value="1"/>
</dbReference>
<feature type="signal peptide" evidence="4">
    <location>
        <begin position="1"/>
        <end position="22"/>
    </location>
</feature>
<dbReference type="NCBIfam" id="NF037995">
    <property type="entry name" value="TRAP_S1"/>
    <property type="match status" value="1"/>
</dbReference>
<evidence type="ECO:0000313" key="5">
    <source>
        <dbReference type="EMBL" id="NNU80141.1"/>
    </source>
</evidence>
<comment type="caution">
    <text evidence="5">The sequence shown here is derived from an EMBL/GenBank/DDBJ whole genome shotgun (WGS) entry which is preliminary data.</text>
</comment>
<evidence type="ECO:0000256" key="2">
    <source>
        <dbReference type="ARBA" id="ARBA00022729"/>
    </source>
</evidence>
<gene>
    <name evidence="5" type="ORF">HMH01_06785</name>
</gene>
<comment type="subcellular location">
    <subcellularLocation>
        <location evidence="1">Periplasm</location>
    </subcellularLocation>
</comment>
<evidence type="ECO:0000313" key="6">
    <source>
        <dbReference type="Proteomes" id="UP000572377"/>
    </source>
</evidence>
<dbReference type="PANTHER" id="PTHR33376:SF15">
    <property type="entry name" value="BLL6794 PROTEIN"/>
    <property type="match status" value="1"/>
</dbReference>
<feature type="chain" id="PRO_5032785349" evidence="4">
    <location>
        <begin position="23"/>
        <end position="342"/>
    </location>
</feature>
<dbReference type="Proteomes" id="UP000572377">
    <property type="component" value="Unassembled WGS sequence"/>
</dbReference>
<keyword evidence="3" id="KW-0574">Periplasm</keyword>
<dbReference type="GO" id="GO:0042597">
    <property type="term" value="C:periplasmic space"/>
    <property type="evidence" value="ECO:0007669"/>
    <property type="project" value="UniProtKB-SubCell"/>
</dbReference>
<name>A0A849L1M3_9RHOB</name>
<evidence type="ECO:0000256" key="3">
    <source>
        <dbReference type="ARBA" id="ARBA00022764"/>
    </source>
</evidence>
<evidence type="ECO:0000256" key="1">
    <source>
        <dbReference type="ARBA" id="ARBA00004418"/>
    </source>
</evidence>
<accession>A0A849L1M3</accession>
<evidence type="ECO:0000256" key="4">
    <source>
        <dbReference type="SAM" id="SignalP"/>
    </source>
</evidence>
<dbReference type="InterPro" id="IPR018389">
    <property type="entry name" value="DctP_fam"/>
</dbReference>
<dbReference type="GO" id="GO:0055085">
    <property type="term" value="P:transmembrane transport"/>
    <property type="evidence" value="ECO:0007669"/>
    <property type="project" value="InterPro"/>
</dbReference>
<dbReference type="InterPro" id="IPR038404">
    <property type="entry name" value="TRAP_DctP_sf"/>
</dbReference>
<sequence length="342" mass="36968">MRHSLTIGAAALAAMLAGPVAAQEYRLNLHHFLGERAPAHAQMLVPWAERVEELSGGAVDIEVFPAMTLGGRPPELVQQARDGVVDLIWTLNGYTPGLFPRSEVFELPTVFVNDPVAANLAMRGMFDEHLAEEYAGLEVMFLHVHAGNAFQMVDREVRTPADMAGLSLRTPSRTGAWVIEALGATPVAMPVPELPQALSRGVVAGALIPWEIIPALRLQEQTEYQIEGANMERLGTSVFQVSMNKAKWDSLPAEIQDAFRQASDEDWLREVGQLWRATDDFGIGMATEAGNTHVRLTEDETAAMLDAMGPVVDRWVTEVTAAGIDGAALVETARAAIAAAAE</sequence>
<dbReference type="CDD" id="cd13665">
    <property type="entry name" value="PBP2_TRAP_Dctp3_4"/>
    <property type="match status" value="1"/>
</dbReference>
<dbReference type="RefSeq" id="WP_171323643.1">
    <property type="nucleotide sequence ID" value="NZ_JABFBC010000001.1"/>
</dbReference>
<reference evidence="5 6" key="1">
    <citation type="submission" date="2020-05" db="EMBL/GenBank/DDBJ databases">
        <title>Gimesia benthica sp. nov., a novel planctomycete isolated from a deep-sea water sample of the Northwest Indian Ocean.</title>
        <authorList>
            <person name="Wang J."/>
            <person name="Ruan C."/>
            <person name="Song L."/>
            <person name="Zhu Y."/>
            <person name="Li A."/>
            <person name="Zheng X."/>
            <person name="Wang L."/>
            <person name="Lu Z."/>
            <person name="Huang Y."/>
            <person name="Du W."/>
            <person name="Zhou Y."/>
            <person name="Huang L."/>
            <person name="Dai X."/>
        </authorList>
    </citation>
    <scope>NUCLEOTIDE SEQUENCE [LARGE SCALE GENOMIC DNA]</scope>
    <source>
        <strain evidence="5 6">YYQ-30</strain>
    </source>
</reference>
<organism evidence="5 6">
    <name type="scientific">Halovulum dunhuangense</name>
    <dbReference type="NCBI Taxonomy" id="1505036"/>
    <lineage>
        <taxon>Bacteria</taxon>
        <taxon>Pseudomonadati</taxon>
        <taxon>Pseudomonadota</taxon>
        <taxon>Alphaproteobacteria</taxon>
        <taxon>Rhodobacterales</taxon>
        <taxon>Paracoccaceae</taxon>
        <taxon>Halovulum</taxon>
    </lineage>
</organism>
<keyword evidence="2 4" id="KW-0732">Signal</keyword>
<protein>
    <submittedName>
        <fullName evidence="5">TRAP transporter substrate-binding protein</fullName>
    </submittedName>
</protein>
<proteinExistence type="predicted"/>
<dbReference type="Gene3D" id="3.40.190.170">
    <property type="entry name" value="Bacterial extracellular solute-binding protein, family 7"/>
    <property type="match status" value="1"/>
</dbReference>
<keyword evidence="6" id="KW-1185">Reference proteome</keyword>